<feature type="domain" description="Ig-like" evidence="4">
    <location>
        <begin position="43"/>
        <end position="145"/>
    </location>
</feature>
<dbReference type="GeneTree" id="ENSGT01130000278893"/>
<reference evidence="5" key="2">
    <citation type="submission" date="2025-09" db="UniProtKB">
        <authorList>
            <consortium name="Ensembl"/>
        </authorList>
    </citation>
    <scope>IDENTIFICATION</scope>
</reference>
<proteinExistence type="predicted"/>
<evidence type="ECO:0000313" key="5">
    <source>
        <dbReference type="Ensembl" id="ENSPLAP00000017237.1"/>
    </source>
</evidence>
<dbReference type="InterPro" id="IPR050413">
    <property type="entry name" value="TCR_beta_variable"/>
</dbReference>
<name>A0A3B3UX12_9TELE</name>
<organism evidence="5 6">
    <name type="scientific">Poecilia latipinna</name>
    <name type="common">sailfin molly</name>
    <dbReference type="NCBI Taxonomy" id="48699"/>
    <lineage>
        <taxon>Eukaryota</taxon>
        <taxon>Metazoa</taxon>
        <taxon>Chordata</taxon>
        <taxon>Craniata</taxon>
        <taxon>Vertebrata</taxon>
        <taxon>Euteleostomi</taxon>
        <taxon>Actinopterygii</taxon>
        <taxon>Neopterygii</taxon>
        <taxon>Teleostei</taxon>
        <taxon>Neoteleostei</taxon>
        <taxon>Acanthomorphata</taxon>
        <taxon>Ovalentaria</taxon>
        <taxon>Atherinomorphae</taxon>
        <taxon>Cyprinodontiformes</taxon>
        <taxon>Poeciliidae</taxon>
        <taxon>Poeciliinae</taxon>
        <taxon>Poecilia</taxon>
    </lineage>
</organism>
<dbReference type="InterPro" id="IPR013106">
    <property type="entry name" value="Ig_V-set"/>
</dbReference>
<dbReference type="Ensembl" id="ENSPLAT00000031369.1">
    <property type="protein sequence ID" value="ENSPLAP00000017237.1"/>
    <property type="gene ID" value="ENSPLAG00000021582.1"/>
</dbReference>
<dbReference type="Proteomes" id="UP000261500">
    <property type="component" value="Unplaced"/>
</dbReference>
<sequence>MLPSTKTSSLIFLLSYLFAAVLLPFMRRRSSHLILCPLTGSSPSDKIVQIPADMFRNPGETAKISCSHSIPDYDRILWYKQSELHEMKLLGYMLGDDGYPEKELNVKIDGSANRDKNSTLTVAELSQDSSAIYYCAARYHSAEYHCCSFLLW</sequence>
<keyword evidence="3" id="KW-0812">Transmembrane</keyword>
<evidence type="ECO:0000313" key="6">
    <source>
        <dbReference type="Proteomes" id="UP000261500"/>
    </source>
</evidence>
<dbReference type="GO" id="GO:0002376">
    <property type="term" value="P:immune system process"/>
    <property type="evidence" value="ECO:0007669"/>
    <property type="project" value="UniProtKB-KW"/>
</dbReference>
<evidence type="ECO:0000259" key="4">
    <source>
        <dbReference type="PROSITE" id="PS50835"/>
    </source>
</evidence>
<dbReference type="InterPro" id="IPR007110">
    <property type="entry name" value="Ig-like_dom"/>
</dbReference>
<dbReference type="InterPro" id="IPR013783">
    <property type="entry name" value="Ig-like_fold"/>
</dbReference>
<keyword evidence="6" id="KW-1185">Reference proteome</keyword>
<keyword evidence="1" id="KW-0732">Signal</keyword>
<dbReference type="PROSITE" id="PS50835">
    <property type="entry name" value="IG_LIKE"/>
    <property type="match status" value="1"/>
</dbReference>
<dbReference type="InterPro" id="IPR036179">
    <property type="entry name" value="Ig-like_dom_sf"/>
</dbReference>
<evidence type="ECO:0000256" key="2">
    <source>
        <dbReference type="ARBA" id="ARBA00022859"/>
    </source>
</evidence>
<reference evidence="5" key="1">
    <citation type="submission" date="2025-08" db="UniProtKB">
        <authorList>
            <consortium name="Ensembl"/>
        </authorList>
    </citation>
    <scope>IDENTIFICATION</scope>
</reference>
<dbReference type="PANTHER" id="PTHR23268">
    <property type="entry name" value="T-CELL RECEPTOR BETA CHAIN"/>
    <property type="match status" value="1"/>
</dbReference>
<dbReference type="STRING" id="48699.ENSPLAP00000017237"/>
<dbReference type="Gene3D" id="2.60.40.10">
    <property type="entry name" value="Immunoglobulins"/>
    <property type="match status" value="1"/>
</dbReference>
<evidence type="ECO:0000256" key="1">
    <source>
        <dbReference type="ARBA" id="ARBA00022729"/>
    </source>
</evidence>
<dbReference type="GO" id="GO:0005886">
    <property type="term" value="C:plasma membrane"/>
    <property type="evidence" value="ECO:0007669"/>
    <property type="project" value="TreeGrafter"/>
</dbReference>
<evidence type="ECO:0000256" key="3">
    <source>
        <dbReference type="SAM" id="Phobius"/>
    </source>
</evidence>
<dbReference type="Pfam" id="PF07686">
    <property type="entry name" value="V-set"/>
    <property type="match status" value="1"/>
</dbReference>
<accession>A0A3B3UX12</accession>
<keyword evidence="3" id="KW-1133">Transmembrane helix</keyword>
<feature type="transmembrane region" description="Helical" evidence="3">
    <location>
        <begin position="6"/>
        <end position="25"/>
    </location>
</feature>
<keyword evidence="2" id="KW-0391">Immunity</keyword>
<dbReference type="SMART" id="SM00406">
    <property type="entry name" value="IGv"/>
    <property type="match status" value="1"/>
</dbReference>
<protein>
    <recommendedName>
        <fullName evidence="4">Ig-like domain-containing protein</fullName>
    </recommendedName>
</protein>
<keyword evidence="3" id="KW-0472">Membrane</keyword>
<dbReference type="SUPFAM" id="SSF48726">
    <property type="entry name" value="Immunoglobulin"/>
    <property type="match status" value="1"/>
</dbReference>
<dbReference type="GO" id="GO:0007166">
    <property type="term" value="P:cell surface receptor signaling pathway"/>
    <property type="evidence" value="ECO:0007669"/>
    <property type="project" value="TreeGrafter"/>
</dbReference>
<dbReference type="AlphaFoldDB" id="A0A3B3UX12"/>
<dbReference type="PANTHER" id="PTHR23268:SF102">
    <property type="entry name" value="IMMUNOGLOBULIN V-SET DOMAIN-CONTAINING PROTEIN"/>
    <property type="match status" value="1"/>
</dbReference>